<dbReference type="RefSeq" id="XP_005788287.1">
    <property type="nucleotide sequence ID" value="XM_005788230.1"/>
</dbReference>
<evidence type="ECO:0000313" key="3">
    <source>
        <dbReference type="Proteomes" id="UP000013827"/>
    </source>
</evidence>
<dbReference type="PaxDb" id="2903-EOD35858"/>
<feature type="transmembrane region" description="Helical" evidence="1">
    <location>
        <begin position="49"/>
        <end position="68"/>
    </location>
</feature>
<dbReference type="AlphaFoldDB" id="A0A0D3KJC3"/>
<name>A0A0D3KJC3_EMIH1</name>
<reference evidence="3" key="1">
    <citation type="journal article" date="2013" name="Nature">
        <title>Pan genome of the phytoplankton Emiliania underpins its global distribution.</title>
        <authorList>
            <person name="Read B.A."/>
            <person name="Kegel J."/>
            <person name="Klute M.J."/>
            <person name="Kuo A."/>
            <person name="Lefebvre S.C."/>
            <person name="Maumus F."/>
            <person name="Mayer C."/>
            <person name="Miller J."/>
            <person name="Monier A."/>
            <person name="Salamov A."/>
            <person name="Young J."/>
            <person name="Aguilar M."/>
            <person name="Claverie J.M."/>
            <person name="Frickenhaus S."/>
            <person name="Gonzalez K."/>
            <person name="Herman E.K."/>
            <person name="Lin Y.C."/>
            <person name="Napier J."/>
            <person name="Ogata H."/>
            <person name="Sarno A.F."/>
            <person name="Shmutz J."/>
            <person name="Schroeder D."/>
            <person name="de Vargas C."/>
            <person name="Verret F."/>
            <person name="von Dassow P."/>
            <person name="Valentin K."/>
            <person name="Van de Peer Y."/>
            <person name="Wheeler G."/>
            <person name="Dacks J.B."/>
            <person name="Delwiche C.F."/>
            <person name="Dyhrman S.T."/>
            <person name="Glockner G."/>
            <person name="John U."/>
            <person name="Richards T."/>
            <person name="Worden A.Z."/>
            <person name="Zhang X."/>
            <person name="Grigoriev I.V."/>
            <person name="Allen A.E."/>
            <person name="Bidle K."/>
            <person name="Borodovsky M."/>
            <person name="Bowler C."/>
            <person name="Brownlee C."/>
            <person name="Cock J.M."/>
            <person name="Elias M."/>
            <person name="Gladyshev V.N."/>
            <person name="Groth M."/>
            <person name="Guda C."/>
            <person name="Hadaegh A."/>
            <person name="Iglesias-Rodriguez M.D."/>
            <person name="Jenkins J."/>
            <person name="Jones B.M."/>
            <person name="Lawson T."/>
            <person name="Leese F."/>
            <person name="Lindquist E."/>
            <person name="Lobanov A."/>
            <person name="Lomsadze A."/>
            <person name="Malik S.B."/>
            <person name="Marsh M.E."/>
            <person name="Mackinder L."/>
            <person name="Mock T."/>
            <person name="Mueller-Roeber B."/>
            <person name="Pagarete A."/>
            <person name="Parker M."/>
            <person name="Probert I."/>
            <person name="Quesneville H."/>
            <person name="Raines C."/>
            <person name="Rensing S.A."/>
            <person name="Riano-Pachon D.M."/>
            <person name="Richier S."/>
            <person name="Rokitta S."/>
            <person name="Shiraiwa Y."/>
            <person name="Soanes D.M."/>
            <person name="van der Giezen M."/>
            <person name="Wahlund T.M."/>
            <person name="Williams B."/>
            <person name="Wilson W."/>
            <person name="Wolfe G."/>
            <person name="Wurch L.L."/>
        </authorList>
    </citation>
    <scope>NUCLEOTIDE SEQUENCE</scope>
</reference>
<feature type="transmembrane region" description="Helical" evidence="1">
    <location>
        <begin position="89"/>
        <end position="109"/>
    </location>
</feature>
<keyword evidence="1" id="KW-0812">Transmembrane</keyword>
<dbReference type="KEGG" id="ehx:EMIHUDRAFT_362872"/>
<accession>A0A0D3KJC3</accession>
<dbReference type="HOGENOM" id="CLU_2152411_0_0_1"/>
<evidence type="ECO:0008006" key="4">
    <source>
        <dbReference type="Google" id="ProtNLM"/>
    </source>
</evidence>
<organism evidence="2 3">
    <name type="scientific">Emiliania huxleyi (strain CCMP1516)</name>
    <dbReference type="NCBI Taxonomy" id="280463"/>
    <lineage>
        <taxon>Eukaryota</taxon>
        <taxon>Haptista</taxon>
        <taxon>Haptophyta</taxon>
        <taxon>Prymnesiophyceae</taxon>
        <taxon>Isochrysidales</taxon>
        <taxon>Noelaerhabdaceae</taxon>
        <taxon>Emiliania</taxon>
    </lineage>
</organism>
<dbReference type="EnsemblProtists" id="EOD35858">
    <property type="protein sequence ID" value="EOD35858"/>
    <property type="gene ID" value="EMIHUDRAFT_362872"/>
</dbReference>
<evidence type="ECO:0000313" key="2">
    <source>
        <dbReference type="EnsemblProtists" id="EOD35858"/>
    </source>
</evidence>
<dbReference type="Proteomes" id="UP000013827">
    <property type="component" value="Unassembled WGS sequence"/>
</dbReference>
<protein>
    <recommendedName>
        <fullName evidence="4">Ammonium transporter AmtB-like domain-containing protein</fullName>
    </recommendedName>
</protein>
<proteinExistence type="predicted"/>
<keyword evidence="3" id="KW-1185">Reference proteome</keyword>
<keyword evidence="1" id="KW-1133">Transmembrane helix</keyword>
<evidence type="ECO:0000256" key="1">
    <source>
        <dbReference type="SAM" id="Phobius"/>
    </source>
</evidence>
<dbReference type="GeneID" id="17281128"/>
<sequence>MARTKETAAWAASALAGIWVLTTAAAPVGGYGANTPYNHDFDGLDEYAIAVGAFSIILSLVGLMMSLGKGPDGDRTLIAVRGYNITVSLFLALSLALWNGAGAGITTWFDPF</sequence>
<reference evidence="2" key="2">
    <citation type="submission" date="2024-10" db="UniProtKB">
        <authorList>
            <consortium name="EnsemblProtists"/>
        </authorList>
    </citation>
    <scope>IDENTIFICATION</scope>
</reference>
<keyword evidence="1" id="KW-0472">Membrane</keyword>